<accession>A0A8H7RMD2</accession>
<gene>
    <name evidence="1" type="ORF">INT45_008577</name>
</gene>
<dbReference type="AlphaFoldDB" id="A0A8H7RMD2"/>
<evidence type="ECO:0000313" key="1">
    <source>
        <dbReference type="EMBL" id="KAG2214154.1"/>
    </source>
</evidence>
<protein>
    <submittedName>
        <fullName evidence="1">Uncharacterized protein</fullName>
    </submittedName>
</protein>
<keyword evidence="2" id="KW-1185">Reference proteome</keyword>
<organism evidence="1 2">
    <name type="scientific">Circinella minor</name>
    <dbReference type="NCBI Taxonomy" id="1195481"/>
    <lineage>
        <taxon>Eukaryota</taxon>
        <taxon>Fungi</taxon>
        <taxon>Fungi incertae sedis</taxon>
        <taxon>Mucoromycota</taxon>
        <taxon>Mucoromycotina</taxon>
        <taxon>Mucoromycetes</taxon>
        <taxon>Mucorales</taxon>
        <taxon>Lichtheimiaceae</taxon>
        <taxon>Circinella</taxon>
    </lineage>
</organism>
<evidence type="ECO:0000313" key="2">
    <source>
        <dbReference type="Proteomes" id="UP000646827"/>
    </source>
</evidence>
<dbReference type="OrthoDB" id="2288577at2759"/>
<comment type="caution">
    <text evidence="1">The sequence shown here is derived from an EMBL/GenBank/DDBJ whole genome shotgun (WGS) entry which is preliminary data.</text>
</comment>
<sequence length="130" mass="15034">MMDQNYRSVEARSRRGAYAQVLFHADDRDEPMAWPCEIQFFFRHVQIVDGAPTEHVFAFVRWCNIHGDNDGRRFVDPFLETWCSSFRVEAMDCIVPVHRLYGQVAVVKYGAQRSANARTVVISLPKKLLA</sequence>
<name>A0A8H7RMD2_9FUNG</name>
<dbReference type="Proteomes" id="UP000646827">
    <property type="component" value="Unassembled WGS sequence"/>
</dbReference>
<reference evidence="1 2" key="1">
    <citation type="submission" date="2020-12" db="EMBL/GenBank/DDBJ databases">
        <title>Metabolic potential, ecology and presence of endohyphal bacteria is reflected in genomic diversity of Mucoromycotina.</title>
        <authorList>
            <person name="Muszewska A."/>
            <person name="Okrasinska A."/>
            <person name="Steczkiewicz K."/>
            <person name="Drgas O."/>
            <person name="Orlowska M."/>
            <person name="Perlinska-Lenart U."/>
            <person name="Aleksandrzak-Piekarczyk T."/>
            <person name="Szatraj K."/>
            <person name="Zielenkiewicz U."/>
            <person name="Pilsyk S."/>
            <person name="Malc E."/>
            <person name="Mieczkowski P."/>
            <person name="Kruszewska J.S."/>
            <person name="Biernat P."/>
            <person name="Pawlowska J."/>
        </authorList>
    </citation>
    <scope>NUCLEOTIDE SEQUENCE [LARGE SCALE GENOMIC DNA]</scope>
    <source>
        <strain evidence="1 2">CBS 142.35</strain>
    </source>
</reference>
<proteinExistence type="predicted"/>
<dbReference type="EMBL" id="JAEPRB010000634">
    <property type="protein sequence ID" value="KAG2214154.1"/>
    <property type="molecule type" value="Genomic_DNA"/>
</dbReference>